<name>A0A1H1XMM6_9BRAD</name>
<feature type="domain" description="Solute-binding protein family 3/N-terminal" evidence="5">
    <location>
        <begin position="34"/>
        <end position="246"/>
    </location>
</feature>
<proteinExistence type="inferred from homology"/>
<dbReference type="Pfam" id="PF09084">
    <property type="entry name" value="NMT1"/>
    <property type="match status" value="1"/>
</dbReference>
<evidence type="ECO:0000259" key="5">
    <source>
        <dbReference type="SMART" id="SM00062"/>
    </source>
</evidence>
<comment type="similarity">
    <text evidence="2">Belongs to the bacterial solute-binding protein SsuA/TauA family.</text>
</comment>
<evidence type="ECO:0000256" key="4">
    <source>
        <dbReference type="SAM" id="SignalP"/>
    </source>
</evidence>
<comment type="subcellular location">
    <subcellularLocation>
        <location evidence="1">Periplasm</location>
    </subcellularLocation>
</comment>
<evidence type="ECO:0000313" key="7">
    <source>
        <dbReference type="Proteomes" id="UP000243904"/>
    </source>
</evidence>
<dbReference type="Proteomes" id="UP000243904">
    <property type="component" value="Chromosome I"/>
</dbReference>
<evidence type="ECO:0000313" key="6">
    <source>
        <dbReference type="EMBL" id="SDT10537.1"/>
    </source>
</evidence>
<dbReference type="GO" id="GO:0042597">
    <property type="term" value="C:periplasmic space"/>
    <property type="evidence" value="ECO:0007669"/>
    <property type="project" value="UniProtKB-SubCell"/>
</dbReference>
<feature type="chain" id="PRO_5009265675" evidence="4">
    <location>
        <begin position="23"/>
        <end position="352"/>
    </location>
</feature>
<dbReference type="SMART" id="SM00062">
    <property type="entry name" value="PBPb"/>
    <property type="match status" value="1"/>
</dbReference>
<dbReference type="PANTHER" id="PTHR30024">
    <property type="entry name" value="ALIPHATIC SULFONATES-BINDING PROTEIN-RELATED"/>
    <property type="match status" value="1"/>
</dbReference>
<keyword evidence="3 4" id="KW-0732">Signal</keyword>
<dbReference type="SUPFAM" id="SSF53850">
    <property type="entry name" value="Periplasmic binding protein-like II"/>
    <property type="match status" value="1"/>
</dbReference>
<organism evidence="6 7">
    <name type="scientific">Bradyrhizobium canariense</name>
    <dbReference type="NCBI Taxonomy" id="255045"/>
    <lineage>
        <taxon>Bacteria</taxon>
        <taxon>Pseudomonadati</taxon>
        <taxon>Pseudomonadota</taxon>
        <taxon>Alphaproteobacteria</taxon>
        <taxon>Hyphomicrobiales</taxon>
        <taxon>Nitrobacteraceae</taxon>
        <taxon>Bradyrhizobium</taxon>
    </lineage>
</organism>
<dbReference type="GO" id="GO:0042918">
    <property type="term" value="P:alkanesulfonate transmembrane transport"/>
    <property type="evidence" value="ECO:0007669"/>
    <property type="project" value="TreeGrafter"/>
</dbReference>
<sequence>MRRRIISLLAALAAVSATAAQANDKVIYAVTTSSITVGHAAQSSIPNGLGLWKEHGLDVEVIGLSGATAGIQQVASGQVDYATVGTDALMIARSKGIKVKAFYTYAQRPIYQVVALKGSGITTADDLKGKTIGVPDMSAGSVPFLRSILKRSNIDPDRDVKWLSVGLGAPAANALRQKAIDVWAAWDTAVAALENNGFEFVQVAPDWANEMPGNVLIAKEETITANPERAIMIARGVAEATIFGFANPEGSVRNHWKLYPSTAPQGEDSEKALKQSEHIFDARFDLMKLPPGVTKWGMNIDAKWKDLADATIEEGLLPKDFDVKSAYTNEYIDKINDFDAHKIEELAKKSAW</sequence>
<dbReference type="InterPro" id="IPR001638">
    <property type="entry name" value="Solute-binding_3/MltF_N"/>
</dbReference>
<accession>A0A1H1XMM6</accession>
<reference evidence="7" key="1">
    <citation type="submission" date="2016-10" db="EMBL/GenBank/DDBJ databases">
        <authorList>
            <person name="Varghese N."/>
            <person name="Submissions S."/>
        </authorList>
    </citation>
    <scope>NUCLEOTIDE SEQUENCE [LARGE SCALE GENOMIC DNA]</scope>
    <source>
        <strain evidence="7">GAS369</strain>
    </source>
</reference>
<gene>
    <name evidence="6" type="ORF">SAMN05444158_4401</name>
</gene>
<dbReference type="EMBL" id="LT629750">
    <property type="protein sequence ID" value="SDT10537.1"/>
    <property type="molecule type" value="Genomic_DNA"/>
</dbReference>
<dbReference type="RefSeq" id="WP_146688793.1">
    <property type="nucleotide sequence ID" value="NZ_LT629750.1"/>
</dbReference>
<evidence type="ECO:0000256" key="2">
    <source>
        <dbReference type="ARBA" id="ARBA00010742"/>
    </source>
</evidence>
<dbReference type="AlphaFoldDB" id="A0A1H1XMM6"/>
<protein>
    <submittedName>
        <fullName evidence="6">NitT/TauT family transport system substrate-binding protein</fullName>
    </submittedName>
</protein>
<keyword evidence="7" id="KW-1185">Reference proteome</keyword>
<dbReference type="PANTHER" id="PTHR30024:SF47">
    <property type="entry name" value="TAURINE-BINDING PERIPLASMIC PROTEIN"/>
    <property type="match status" value="1"/>
</dbReference>
<evidence type="ECO:0000256" key="1">
    <source>
        <dbReference type="ARBA" id="ARBA00004418"/>
    </source>
</evidence>
<feature type="signal peptide" evidence="4">
    <location>
        <begin position="1"/>
        <end position="22"/>
    </location>
</feature>
<dbReference type="InterPro" id="IPR015168">
    <property type="entry name" value="SsuA/THI5"/>
</dbReference>
<dbReference type="Gene3D" id="3.40.190.10">
    <property type="entry name" value="Periplasmic binding protein-like II"/>
    <property type="match status" value="2"/>
</dbReference>
<evidence type="ECO:0000256" key="3">
    <source>
        <dbReference type="ARBA" id="ARBA00022729"/>
    </source>
</evidence>